<evidence type="ECO:0000256" key="2">
    <source>
        <dbReference type="ARBA" id="ARBA00007330"/>
    </source>
</evidence>
<evidence type="ECO:0000256" key="4">
    <source>
        <dbReference type="ARBA" id="ARBA00022827"/>
    </source>
</evidence>
<dbReference type="KEGG" id="pbap:Pla133_47150"/>
<reference evidence="7 8" key="1">
    <citation type="submission" date="2019-02" db="EMBL/GenBank/DDBJ databases">
        <title>Deep-cultivation of Planctomycetes and their phenomic and genomic characterization uncovers novel biology.</title>
        <authorList>
            <person name="Wiegand S."/>
            <person name="Jogler M."/>
            <person name="Boedeker C."/>
            <person name="Pinto D."/>
            <person name="Vollmers J."/>
            <person name="Rivas-Marin E."/>
            <person name="Kohn T."/>
            <person name="Peeters S.H."/>
            <person name="Heuer A."/>
            <person name="Rast P."/>
            <person name="Oberbeckmann S."/>
            <person name="Bunk B."/>
            <person name="Jeske O."/>
            <person name="Meyerdierks A."/>
            <person name="Storesund J.E."/>
            <person name="Kallscheuer N."/>
            <person name="Luecker S."/>
            <person name="Lage O.M."/>
            <person name="Pohl T."/>
            <person name="Merkel B.J."/>
            <person name="Hornburger P."/>
            <person name="Mueller R.-W."/>
            <person name="Bruemmer F."/>
            <person name="Labrenz M."/>
            <person name="Spormann A.M."/>
            <person name="Op den Camp H."/>
            <person name="Overmann J."/>
            <person name="Amann R."/>
            <person name="Jetten M.S.M."/>
            <person name="Mascher T."/>
            <person name="Medema M.H."/>
            <person name="Devos D.P."/>
            <person name="Kaster A.-K."/>
            <person name="Ovreas L."/>
            <person name="Rohde M."/>
            <person name="Galperin M.Y."/>
            <person name="Jogler C."/>
        </authorList>
    </citation>
    <scope>NUCLEOTIDE SEQUENCE [LARGE SCALE GENOMIC DNA]</scope>
    <source>
        <strain evidence="7 8">Pla133</strain>
    </source>
</reference>
<evidence type="ECO:0000313" key="8">
    <source>
        <dbReference type="Proteomes" id="UP000316921"/>
    </source>
</evidence>
<dbReference type="EC" id="1.1.5.3" evidence="7"/>
<dbReference type="PANTHER" id="PTHR11985:SF15">
    <property type="entry name" value="GLYCEROL-3-PHOSPHATE DEHYDROGENASE, MITOCHONDRIAL"/>
    <property type="match status" value="1"/>
</dbReference>
<keyword evidence="8" id="KW-1185">Reference proteome</keyword>
<proteinExistence type="inferred from homology"/>
<dbReference type="GO" id="GO:0004368">
    <property type="term" value="F:glycerol-3-phosphate dehydrogenase (quinone) activity"/>
    <property type="evidence" value="ECO:0007669"/>
    <property type="project" value="UniProtKB-EC"/>
</dbReference>
<dbReference type="AlphaFoldDB" id="A0A518BRJ6"/>
<evidence type="ECO:0000259" key="6">
    <source>
        <dbReference type="Pfam" id="PF01266"/>
    </source>
</evidence>
<dbReference type="InterPro" id="IPR000447">
    <property type="entry name" value="G3P_DH_FAD-dep"/>
</dbReference>
<dbReference type="InterPro" id="IPR006076">
    <property type="entry name" value="FAD-dep_OxRdtase"/>
</dbReference>
<keyword evidence="4" id="KW-0274">FAD</keyword>
<sequence length="505" mass="54689">MPVPQPTAADSRASTWDAVQGTFDVAIVGGGVGGAAVFSELARRGYRCLLVDRGDFASGTSQASGMLVWGGLLYLRRLELATVVRLSRARDELLLTDSHAVRTAAFRFFTRPGGRHPWMVRGALEAYWLLGAGRRGRPRRGGMPGTRDVLAPDRFGRSYSYEEGYLATSDARLTLDWILAASDGERVAINHAELVGADRSAGRRPSWELELVDRRTGHARTARARTLVVAAGVWADDVARRCQLATRHRHVFSKGVYLGLPRPQGLEEFLAIDMGRHGDTLTLTPWGPIALWGPTETGIETIDEGLAPTRDDVRFLLDAANENLAGHFTGANVVSLRCGIRPLAVPDSYDRKVYPLDLSRRCVVDVDAARGGLTLYGGKITSARDQARRAAHAIGRLVEPTGTPAAGRTTADPPITDLGLGGHASPVVDPEHARDHESCATLDDYLRRRTTIAQWIPRLGLGRADENRATLQRVAGIIEGADRASAAVDELADRARAQDDLLGLL</sequence>
<evidence type="ECO:0000313" key="7">
    <source>
        <dbReference type="EMBL" id="QDU69595.1"/>
    </source>
</evidence>
<dbReference type="Gene3D" id="3.30.9.10">
    <property type="entry name" value="D-Amino Acid Oxidase, subunit A, domain 2"/>
    <property type="match status" value="1"/>
</dbReference>
<keyword evidence="3" id="KW-0285">Flavoprotein</keyword>
<comment type="cofactor">
    <cofactor evidence="1">
        <name>FAD</name>
        <dbReference type="ChEBI" id="CHEBI:57692"/>
    </cofactor>
</comment>
<keyword evidence="5 7" id="KW-0560">Oxidoreductase</keyword>
<dbReference type="RefSeq" id="WP_145069631.1">
    <property type="nucleotide sequence ID" value="NZ_CP036287.1"/>
</dbReference>
<feature type="domain" description="FAD dependent oxidoreductase" evidence="6">
    <location>
        <begin position="24"/>
        <end position="375"/>
    </location>
</feature>
<dbReference type="EMBL" id="CP036287">
    <property type="protein sequence ID" value="QDU69595.1"/>
    <property type="molecule type" value="Genomic_DNA"/>
</dbReference>
<dbReference type="Pfam" id="PF01266">
    <property type="entry name" value="DAO"/>
    <property type="match status" value="1"/>
</dbReference>
<comment type="similarity">
    <text evidence="2">Belongs to the FAD-dependent glycerol-3-phosphate dehydrogenase family.</text>
</comment>
<dbReference type="Proteomes" id="UP000316921">
    <property type="component" value="Chromosome"/>
</dbReference>
<dbReference type="SUPFAM" id="SSF51905">
    <property type="entry name" value="FAD/NAD(P)-binding domain"/>
    <property type="match status" value="1"/>
</dbReference>
<organism evidence="7 8">
    <name type="scientific">Engelhardtia mirabilis</name>
    <dbReference type="NCBI Taxonomy" id="2528011"/>
    <lineage>
        <taxon>Bacteria</taxon>
        <taxon>Pseudomonadati</taxon>
        <taxon>Planctomycetota</taxon>
        <taxon>Planctomycetia</taxon>
        <taxon>Planctomycetia incertae sedis</taxon>
        <taxon>Engelhardtia</taxon>
    </lineage>
</organism>
<evidence type="ECO:0000256" key="3">
    <source>
        <dbReference type="ARBA" id="ARBA00022630"/>
    </source>
</evidence>
<evidence type="ECO:0000256" key="1">
    <source>
        <dbReference type="ARBA" id="ARBA00001974"/>
    </source>
</evidence>
<gene>
    <name evidence="7" type="primary">glpD_1</name>
    <name evidence="7" type="ORF">Pla133_47150</name>
</gene>
<dbReference type="Gene3D" id="3.50.50.60">
    <property type="entry name" value="FAD/NAD(P)-binding domain"/>
    <property type="match status" value="1"/>
</dbReference>
<name>A0A518BRJ6_9BACT</name>
<evidence type="ECO:0000256" key="5">
    <source>
        <dbReference type="ARBA" id="ARBA00023002"/>
    </source>
</evidence>
<dbReference type="PRINTS" id="PR01001">
    <property type="entry name" value="FADG3PDH"/>
</dbReference>
<protein>
    <submittedName>
        <fullName evidence="7">Aerobic glycerol-3-phosphate dehydrogenase</fullName>
        <ecNumber evidence="7">1.1.5.3</ecNumber>
    </submittedName>
</protein>
<dbReference type="InterPro" id="IPR036188">
    <property type="entry name" value="FAD/NAD-bd_sf"/>
</dbReference>
<dbReference type="GO" id="GO:0046168">
    <property type="term" value="P:glycerol-3-phosphate catabolic process"/>
    <property type="evidence" value="ECO:0007669"/>
    <property type="project" value="TreeGrafter"/>
</dbReference>
<dbReference type="PANTHER" id="PTHR11985">
    <property type="entry name" value="GLYCEROL-3-PHOSPHATE DEHYDROGENASE"/>
    <property type="match status" value="1"/>
</dbReference>
<accession>A0A518BRJ6</accession>